<gene>
    <name evidence="1" type="ORF">NSJP_0213</name>
</gene>
<name>A0A1W1I055_9BACT</name>
<accession>A0A1W1I055</accession>
<dbReference type="EMBL" id="LT828648">
    <property type="protein sequence ID" value="SLM46385.1"/>
    <property type="molecule type" value="Genomic_DNA"/>
</dbReference>
<evidence type="ECO:0000313" key="1">
    <source>
        <dbReference type="EMBL" id="SLM46385.1"/>
    </source>
</evidence>
<dbReference type="Proteomes" id="UP000192042">
    <property type="component" value="Chromosome I"/>
</dbReference>
<organism evidence="1 2">
    <name type="scientific">Nitrospira japonica</name>
    <dbReference type="NCBI Taxonomy" id="1325564"/>
    <lineage>
        <taxon>Bacteria</taxon>
        <taxon>Pseudomonadati</taxon>
        <taxon>Nitrospirota</taxon>
        <taxon>Nitrospiria</taxon>
        <taxon>Nitrospirales</taxon>
        <taxon>Nitrospiraceae</taxon>
        <taxon>Nitrospira</taxon>
    </lineage>
</organism>
<reference evidence="1 2" key="1">
    <citation type="submission" date="2017-03" db="EMBL/GenBank/DDBJ databases">
        <authorList>
            <person name="Afonso C.L."/>
            <person name="Miller P.J."/>
            <person name="Scott M.A."/>
            <person name="Spackman E."/>
            <person name="Goraichik I."/>
            <person name="Dimitrov K.M."/>
            <person name="Suarez D.L."/>
            <person name="Swayne D.E."/>
        </authorList>
    </citation>
    <scope>NUCLEOTIDE SEQUENCE [LARGE SCALE GENOMIC DNA]</scope>
    <source>
        <strain evidence="1">Genome sequencing of Nitrospira japonica strain NJ11</strain>
    </source>
</reference>
<proteinExistence type="predicted"/>
<dbReference type="KEGG" id="nja:NSJP_0213"/>
<keyword evidence="2" id="KW-1185">Reference proteome</keyword>
<evidence type="ECO:0000313" key="2">
    <source>
        <dbReference type="Proteomes" id="UP000192042"/>
    </source>
</evidence>
<sequence length="59" mass="6282">MSGVPPTGNKGFGIVFVNGLSLVPNPAAKIIAFINACRPVNCTRSWTEAADSRPRRLRG</sequence>
<protein>
    <submittedName>
        <fullName evidence="1">Uncharacterized protein</fullName>
    </submittedName>
</protein>
<dbReference type="AlphaFoldDB" id="A0A1W1I055"/>